<evidence type="ECO:0000313" key="5">
    <source>
        <dbReference type="EMBL" id="QEN04859.1"/>
    </source>
</evidence>
<keyword evidence="6" id="KW-1185">Reference proteome</keyword>
<evidence type="ECO:0000256" key="3">
    <source>
        <dbReference type="ARBA" id="ARBA00022840"/>
    </source>
</evidence>
<dbReference type="Proteomes" id="UP000323824">
    <property type="component" value="Chromosome"/>
</dbReference>
<dbReference type="SUPFAM" id="SSF52540">
    <property type="entry name" value="P-loop containing nucleoside triphosphate hydrolases"/>
    <property type="match status" value="1"/>
</dbReference>
<name>A0A5C1QD17_9SPIO</name>
<protein>
    <submittedName>
        <fullName evidence="5">ABC transporter ATP-binding protein</fullName>
    </submittedName>
</protein>
<dbReference type="GO" id="GO:0005524">
    <property type="term" value="F:ATP binding"/>
    <property type="evidence" value="ECO:0007669"/>
    <property type="project" value="UniProtKB-KW"/>
</dbReference>
<dbReference type="KEGG" id="sper:EW093_09130"/>
<dbReference type="OrthoDB" id="9801958at2"/>
<dbReference type="SMART" id="SM00382">
    <property type="entry name" value="AAA"/>
    <property type="match status" value="1"/>
</dbReference>
<keyword evidence="2" id="KW-0547">Nucleotide-binding</keyword>
<reference evidence="5 6" key="2">
    <citation type="submission" date="2019-09" db="EMBL/GenBank/DDBJ databases">
        <title>Complete Genome Sequence and Methylome Analysis of free living Spirochaetas.</title>
        <authorList>
            <person name="Leshcheva N."/>
            <person name="Mikheeva N."/>
        </authorList>
    </citation>
    <scope>NUCLEOTIDE SEQUENCE [LARGE SCALE GENOMIC DNA]</scope>
    <source>
        <strain evidence="5 6">P</strain>
    </source>
</reference>
<dbReference type="PANTHER" id="PTHR42788">
    <property type="entry name" value="TAURINE IMPORT ATP-BINDING PROTEIN-RELATED"/>
    <property type="match status" value="1"/>
</dbReference>
<dbReference type="InterPro" id="IPR050166">
    <property type="entry name" value="ABC_transporter_ATP-bind"/>
</dbReference>
<keyword evidence="3 5" id="KW-0067">ATP-binding</keyword>
<organism evidence="5 6">
    <name type="scientific">Thiospirochaeta perfilievii</name>
    <dbReference type="NCBI Taxonomy" id="252967"/>
    <lineage>
        <taxon>Bacteria</taxon>
        <taxon>Pseudomonadati</taxon>
        <taxon>Spirochaetota</taxon>
        <taxon>Spirochaetia</taxon>
        <taxon>Spirochaetales</taxon>
        <taxon>Spirochaetaceae</taxon>
        <taxon>Thiospirochaeta</taxon>
    </lineage>
</organism>
<evidence type="ECO:0000256" key="2">
    <source>
        <dbReference type="ARBA" id="ARBA00022741"/>
    </source>
</evidence>
<evidence type="ECO:0000259" key="4">
    <source>
        <dbReference type="PROSITE" id="PS50893"/>
    </source>
</evidence>
<dbReference type="Gene3D" id="3.40.50.300">
    <property type="entry name" value="P-loop containing nucleotide triphosphate hydrolases"/>
    <property type="match status" value="1"/>
</dbReference>
<evidence type="ECO:0000313" key="6">
    <source>
        <dbReference type="Proteomes" id="UP000323824"/>
    </source>
</evidence>
<dbReference type="InterPro" id="IPR003439">
    <property type="entry name" value="ABC_transporter-like_ATP-bd"/>
</dbReference>
<keyword evidence="1" id="KW-0813">Transport</keyword>
<reference evidence="5 6" key="1">
    <citation type="submission" date="2019-02" db="EMBL/GenBank/DDBJ databases">
        <authorList>
            <person name="Fomenkov A."/>
            <person name="Dubinina G."/>
            <person name="Grabovich M."/>
            <person name="Vincze T."/>
            <person name="Roberts R.J."/>
        </authorList>
    </citation>
    <scope>NUCLEOTIDE SEQUENCE [LARGE SCALE GENOMIC DNA]</scope>
    <source>
        <strain evidence="5 6">P</strain>
    </source>
</reference>
<sequence>MVIDLKDVSFKYENLSIYNNLNLNFKKGIVTVLLGPSGCGKTTLLNLISGVLHPTSGNIKISTDLVISYLFQDPRLLPWMSVEENINFVLDNLPQEIKKERIEHYINELELQSFSNYLPSELSGGMRQRVSLARAFAYPSNILLMDEPFKGLDLALKVNLFKTFNRVCKEDKRSAILVTHDIHEAILLGDEIIVLSNRPVSIRQTFTNSTPYKQRNLSNQQLLSLEKELYRLIS</sequence>
<dbReference type="GO" id="GO:0016887">
    <property type="term" value="F:ATP hydrolysis activity"/>
    <property type="evidence" value="ECO:0007669"/>
    <property type="project" value="InterPro"/>
</dbReference>
<evidence type="ECO:0000256" key="1">
    <source>
        <dbReference type="ARBA" id="ARBA00022448"/>
    </source>
</evidence>
<dbReference type="InterPro" id="IPR017871">
    <property type="entry name" value="ABC_transporter-like_CS"/>
</dbReference>
<proteinExistence type="predicted"/>
<dbReference type="PANTHER" id="PTHR42788:SF20">
    <property type="entry name" value="ABC TRANSPORTER ATP-BINDING PROTEIN"/>
    <property type="match status" value="1"/>
</dbReference>
<dbReference type="InterPro" id="IPR027417">
    <property type="entry name" value="P-loop_NTPase"/>
</dbReference>
<gene>
    <name evidence="5" type="ORF">EW093_09130</name>
</gene>
<dbReference type="EMBL" id="CP035807">
    <property type="protein sequence ID" value="QEN04859.1"/>
    <property type="molecule type" value="Genomic_DNA"/>
</dbReference>
<dbReference type="PROSITE" id="PS00211">
    <property type="entry name" value="ABC_TRANSPORTER_1"/>
    <property type="match status" value="1"/>
</dbReference>
<accession>A0A5C1QD17</accession>
<dbReference type="PROSITE" id="PS50893">
    <property type="entry name" value="ABC_TRANSPORTER_2"/>
    <property type="match status" value="1"/>
</dbReference>
<feature type="domain" description="ABC transporter" evidence="4">
    <location>
        <begin position="3"/>
        <end position="222"/>
    </location>
</feature>
<dbReference type="Pfam" id="PF00005">
    <property type="entry name" value="ABC_tran"/>
    <property type="match status" value="1"/>
</dbReference>
<dbReference type="InterPro" id="IPR003593">
    <property type="entry name" value="AAA+_ATPase"/>
</dbReference>
<dbReference type="AlphaFoldDB" id="A0A5C1QD17"/>